<proteinExistence type="predicted"/>
<comment type="caution">
    <text evidence="1">The sequence shown here is derived from an EMBL/GenBank/DDBJ whole genome shotgun (WGS) entry which is preliminary data.</text>
</comment>
<gene>
    <name evidence="1" type="ORF">QO231_18050</name>
</gene>
<sequence>MTICNADSANNTGLPHADKNPVMESHRHYEFGTFAERLEHFCMLFEVDPPEIVYEDGEPTLTKALIEWSSIHSANMNWLIGGSPCTMLKDYAKNVESKIKLVGDFQKMVPEVQTGFLAYLRAVVIHGIPMKEAEPLLTQVLEEFRASETA</sequence>
<evidence type="ECO:0000313" key="2">
    <source>
        <dbReference type="Proteomes" id="UP001255416"/>
    </source>
</evidence>
<evidence type="ECO:0000313" key="1">
    <source>
        <dbReference type="EMBL" id="MDU9005736.1"/>
    </source>
</evidence>
<keyword evidence="2" id="KW-1185">Reference proteome</keyword>
<name>A0ABU3VHR7_9RHOB</name>
<accession>A0ABU3VHR7</accession>
<protein>
    <submittedName>
        <fullName evidence="1">Uncharacterized protein</fullName>
    </submittedName>
</protein>
<dbReference type="EMBL" id="JASMWN010000016">
    <property type="protein sequence ID" value="MDU9005736.1"/>
    <property type="molecule type" value="Genomic_DNA"/>
</dbReference>
<dbReference type="Proteomes" id="UP001255416">
    <property type="component" value="Unassembled WGS sequence"/>
</dbReference>
<reference evidence="2" key="1">
    <citation type="submission" date="2023-05" db="EMBL/GenBank/DDBJ databases">
        <title>Sedimentitalea sp. nov. JM2-8.</title>
        <authorList>
            <person name="Huang J."/>
        </authorList>
    </citation>
    <scope>NUCLEOTIDE SEQUENCE [LARGE SCALE GENOMIC DNA]</scope>
    <source>
        <strain evidence="2">KHS03</strain>
    </source>
</reference>
<dbReference type="RefSeq" id="WP_316779596.1">
    <property type="nucleotide sequence ID" value="NZ_JASMWN010000016.1"/>
</dbReference>
<organism evidence="1 2">
    <name type="scientific">Sedimentitalea todarodis</name>
    <dbReference type="NCBI Taxonomy" id="1631240"/>
    <lineage>
        <taxon>Bacteria</taxon>
        <taxon>Pseudomonadati</taxon>
        <taxon>Pseudomonadota</taxon>
        <taxon>Alphaproteobacteria</taxon>
        <taxon>Rhodobacterales</taxon>
        <taxon>Paracoccaceae</taxon>
        <taxon>Sedimentitalea</taxon>
    </lineage>
</organism>